<dbReference type="Proteomes" id="UP001500467">
    <property type="component" value="Unassembled WGS sequence"/>
</dbReference>
<evidence type="ECO:0000313" key="3">
    <source>
        <dbReference type="Proteomes" id="UP001500467"/>
    </source>
</evidence>
<accession>A0ABP4G5Z3</accession>
<gene>
    <name evidence="2" type="ORF">GCM10009675_39060</name>
</gene>
<dbReference type="RefSeq" id="WP_253857781.1">
    <property type="nucleotide sequence ID" value="NZ_BAAALM010000015.1"/>
</dbReference>
<evidence type="ECO:0000256" key="1">
    <source>
        <dbReference type="SAM" id="Phobius"/>
    </source>
</evidence>
<proteinExistence type="predicted"/>
<keyword evidence="1" id="KW-0812">Transmembrane</keyword>
<evidence type="ECO:0000313" key="2">
    <source>
        <dbReference type="EMBL" id="GAA1213488.1"/>
    </source>
</evidence>
<reference evidence="3" key="1">
    <citation type="journal article" date="2019" name="Int. J. Syst. Evol. Microbiol.">
        <title>The Global Catalogue of Microorganisms (GCM) 10K type strain sequencing project: providing services to taxonomists for standard genome sequencing and annotation.</title>
        <authorList>
            <consortium name="The Broad Institute Genomics Platform"/>
            <consortium name="The Broad Institute Genome Sequencing Center for Infectious Disease"/>
            <person name="Wu L."/>
            <person name="Ma J."/>
        </authorList>
    </citation>
    <scope>NUCLEOTIDE SEQUENCE [LARGE SCALE GENOMIC DNA]</scope>
    <source>
        <strain evidence="3">JCM 13022</strain>
    </source>
</reference>
<organism evidence="2 3">
    <name type="scientific">Prauserella alba</name>
    <dbReference type="NCBI Taxonomy" id="176898"/>
    <lineage>
        <taxon>Bacteria</taxon>
        <taxon>Bacillati</taxon>
        <taxon>Actinomycetota</taxon>
        <taxon>Actinomycetes</taxon>
        <taxon>Pseudonocardiales</taxon>
        <taxon>Pseudonocardiaceae</taxon>
        <taxon>Prauserella</taxon>
    </lineage>
</organism>
<feature type="transmembrane region" description="Helical" evidence="1">
    <location>
        <begin position="6"/>
        <end position="22"/>
    </location>
</feature>
<name>A0ABP4G5Z3_9PSEU</name>
<keyword evidence="3" id="KW-1185">Reference proteome</keyword>
<comment type="caution">
    <text evidence="2">The sequence shown here is derived from an EMBL/GenBank/DDBJ whole genome shotgun (WGS) entry which is preliminary data.</text>
</comment>
<sequence length="222" mass="26025">MPDWFWFVVSPLVLIGYLYYTWKQKRQTKDTYRTAANRLGWKYTESDEGLANYHSGPPFEWGRWKKAEHVFRGKYRGRSVIVFEFSSRLEEFDKAGDERSKRDHYQIVSIKLNSPKSSFDVETRGFASKVARHSGLANAGTGDTAFDNRFTVESEDNEYVSSVLTEEVRQWLLRDKRADDNPIRVLGDEIVTWRFGMLDLQDVEDRVEFLCDLLERTPRLAT</sequence>
<dbReference type="EMBL" id="BAAALM010000015">
    <property type="protein sequence ID" value="GAA1213488.1"/>
    <property type="molecule type" value="Genomic_DNA"/>
</dbReference>
<keyword evidence="1" id="KW-1133">Transmembrane helix</keyword>
<protein>
    <submittedName>
        <fullName evidence="2">Uncharacterized protein</fullName>
    </submittedName>
</protein>
<keyword evidence="1" id="KW-0472">Membrane</keyword>